<dbReference type="SUPFAM" id="SSF48208">
    <property type="entry name" value="Six-hairpin glycosidases"/>
    <property type="match status" value="1"/>
</dbReference>
<dbReference type="Proteomes" id="UP001501207">
    <property type="component" value="Unassembled WGS sequence"/>
</dbReference>
<sequence>MMIRKKTCFLFPGLLLIALCIGSLPVKAQTSADAPSVSFYGNPQNDLYRLLQREGFRVRLYPTPDAAVGAAPDNSGVFIVGARYPAVDLVNKISASLMNKAAKKHLRLYIEYPAAFPGLDIPSAPLETHLERGVVTSSVLGLPQLSLLGIHNSYVLPVKAADPMLVLAKVVGVDRAELGLDSTPSYPLLFEKQGALLAMTGLSNFQTGRYGPDASVRTLWRYLISRIAGQDVRLDHWVEDVKPSYGRNETLPAGAVRSSIQKGVQWFYQGRFFIDPSWKADWIKYGSNGLKPVGPPLGQNKRNGNGSLGVLEGHTSTIYYNGTQQYRYWIRADVQGEVSMALAAAGKFLGDTAWQGQSARLLDFLFNRSNLRAGHKNDPQSAVFGLIGWASTNAGTFYGDDNSRAILGAIGASAYLKNDRWNKVLAEAIMGNFRTTGKEGFRGDRLEEADILKNGWPYYFNRDIKNPSPHFESWMWALYLWLYDKTGYKPLLERTEKAIRITMADYPDKWLWGSSLQTQRARMILPLAWLVRVSNTPEHRQWLDRMVKELLSYQDASGAIREEMGKGKGMFRELKKNSDYGSDEGSLITHNGQQIACMLYTNNFALFSLHEAAMATGDPSYMQAVEKLSGFLTRIQISSTKHPDLDGGWFRAFDYGKWDYWASNSDAGWGAWCTLTGWIQSWILTSQIEISKQESYWDITRGLKMGPTAREVIRRMMTPPATAGR</sequence>
<evidence type="ECO:0000313" key="2">
    <source>
        <dbReference type="EMBL" id="GAA4315919.1"/>
    </source>
</evidence>
<protein>
    <recommendedName>
        <fullName evidence="4">Alpha-L-rhamnosidase six-hairpin glycosidase domain-containing protein</fullName>
    </recommendedName>
</protein>
<reference evidence="3" key="1">
    <citation type="journal article" date="2019" name="Int. J. Syst. Evol. Microbiol.">
        <title>The Global Catalogue of Microorganisms (GCM) 10K type strain sequencing project: providing services to taxonomists for standard genome sequencing and annotation.</title>
        <authorList>
            <consortium name="The Broad Institute Genomics Platform"/>
            <consortium name="The Broad Institute Genome Sequencing Center for Infectious Disease"/>
            <person name="Wu L."/>
            <person name="Ma J."/>
        </authorList>
    </citation>
    <scope>NUCLEOTIDE SEQUENCE [LARGE SCALE GENOMIC DNA]</scope>
    <source>
        <strain evidence="3">JCM 17664</strain>
    </source>
</reference>
<evidence type="ECO:0008006" key="4">
    <source>
        <dbReference type="Google" id="ProtNLM"/>
    </source>
</evidence>
<keyword evidence="3" id="KW-1185">Reference proteome</keyword>
<feature type="signal peptide" evidence="1">
    <location>
        <begin position="1"/>
        <end position="28"/>
    </location>
</feature>
<organism evidence="2 3">
    <name type="scientific">Compostibacter hankyongensis</name>
    <dbReference type="NCBI Taxonomy" id="1007089"/>
    <lineage>
        <taxon>Bacteria</taxon>
        <taxon>Pseudomonadati</taxon>
        <taxon>Bacteroidota</taxon>
        <taxon>Chitinophagia</taxon>
        <taxon>Chitinophagales</taxon>
        <taxon>Chitinophagaceae</taxon>
        <taxon>Compostibacter</taxon>
    </lineage>
</organism>
<dbReference type="EMBL" id="BAABFN010000007">
    <property type="protein sequence ID" value="GAA4315919.1"/>
    <property type="molecule type" value="Genomic_DNA"/>
</dbReference>
<keyword evidence="1" id="KW-0732">Signal</keyword>
<dbReference type="RefSeq" id="WP_344980301.1">
    <property type="nucleotide sequence ID" value="NZ_BAABFN010000007.1"/>
</dbReference>
<evidence type="ECO:0000313" key="3">
    <source>
        <dbReference type="Proteomes" id="UP001501207"/>
    </source>
</evidence>
<name>A0ABP8G2Z6_9BACT</name>
<evidence type="ECO:0000256" key="1">
    <source>
        <dbReference type="SAM" id="SignalP"/>
    </source>
</evidence>
<comment type="caution">
    <text evidence="2">The sequence shown here is derived from an EMBL/GenBank/DDBJ whole genome shotgun (WGS) entry which is preliminary data.</text>
</comment>
<dbReference type="InterPro" id="IPR008928">
    <property type="entry name" value="6-hairpin_glycosidase_sf"/>
</dbReference>
<feature type="chain" id="PRO_5046809114" description="Alpha-L-rhamnosidase six-hairpin glycosidase domain-containing protein" evidence="1">
    <location>
        <begin position="29"/>
        <end position="725"/>
    </location>
</feature>
<proteinExistence type="predicted"/>
<gene>
    <name evidence="2" type="ORF">GCM10023143_27540</name>
</gene>
<accession>A0ABP8G2Z6</accession>